<evidence type="ECO:0000313" key="3">
    <source>
        <dbReference type="Proteomes" id="UP000244937"/>
    </source>
</evidence>
<feature type="signal peptide" evidence="1">
    <location>
        <begin position="1"/>
        <end position="27"/>
    </location>
</feature>
<evidence type="ECO:0008006" key="4">
    <source>
        <dbReference type="Google" id="ProtNLM"/>
    </source>
</evidence>
<keyword evidence="1" id="KW-0732">Signal</keyword>
<name>A0A2S1SEJ7_9FLAO</name>
<keyword evidence="3" id="KW-1185">Reference proteome</keyword>
<dbReference type="EMBL" id="CP029187">
    <property type="protein sequence ID" value="AWI24828.1"/>
    <property type="molecule type" value="Genomic_DNA"/>
</dbReference>
<dbReference type="Proteomes" id="UP000244937">
    <property type="component" value="Chromosome"/>
</dbReference>
<gene>
    <name evidence="2" type="ORF">HYN49_02370</name>
</gene>
<evidence type="ECO:0000256" key="1">
    <source>
        <dbReference type="SAM" id="SignalP"/>
    </source>
</evidence>
<dbReference type="AlphaFoldDB" id="A0A2S1SEJ7"/>
<protein>
    <recommendedName>
        <fullName evidence="4">Alpha-ketoglutarate decarboxylase</fullName>
    </recommendedName>
</protein>
<dbReference type="RefSeq" id="WP_108902625.1">
    <property type="nucleotide sequence ID" value="NZ_CP029187.1"/>
</dbReference>
<feature type="chain" id="PRO_5015671120" description="Alpha-ketoglutarate decarboxylase" evidence="1">
    <location>
        <begin position="28"/>
        <end position="188"/>
    </location>
</feature>
<evidence type="ECO:0000313" key="2">
    <source>
        <dbReference type="EMBL" id="AWI24828.1"/>
    </source>
</evidence>
<reference evidence="2 3" key="1">
    <citation type="submission" date="2018-05" db="EMBL/GenBank/DDBJ databases">
        <title>Genome sequencing of Flavobacterium sp. HYN0049.</title>
        <authorList>
            <person name="Yi H."/>
            <person name="Baek C."/>
        </authorList>
    </citation>
    <scope>NUCLEOTIDE SEQUENCE [LARGE SCALE GENOMIC DNA]</scope>
    <source>
        <strain evidence="2 3">HYN0049</strain>
    </source>
</reference>
<accession>A0A2S1SEJ7</accession>
<sequence length="188" mass="20912">MKTACFENIPKYILIMLFASSTFGIYAQDNASKEGDFWSHIRFGGGFGASFGSDYTDVSVAPGALYEFNDYFGLGVGVQGSFVKVKGNYADSDLNNYKSWIYGGSLIGLFNPFEAVQLSAELEEVRVNSTFTFPSAPDITRNFWNSALYLGAGYNTGDVTIGVRYNVLFERDKSVYSDPFMPFVRVYF</sequence>
<organism evidence="2 3">
    <name type="scientific">Flavobacterium pallidum</name>
    <dbReference type="NCBI Taxonomy" id="2172098"/>
    <lineage>
        <taxon>Bacteria</taxon>
        <taxon>Pseudomonadati</taxon>
        <taxon>Bacteroidota</taxon>
        <taxon>Flavobacteriia</taxon>
        <taxon>Flavobacteriales</taxon>
        <taxon>Flavobacteriaceae</taxon>
        <taxon>Flavobacterium</taxon>
    </lineage>
</organism>
<proteinExistence type="predicted"/>
<dbReference type="OrthoDB" id="1160493at2"/>
<dbReference type="KEGG" id="fpal:HYN49_02370"/>